<dbReference type="SUPFAM" id="SSF109854">
    <property type="entry name" value="DinB/YfiT-like putative metalloenzymes"/>
    <property type="match status" value="1"/>
</dbReference>
<proteinExistence type="predicted"/>
<dbReference type="Proteomes" id="UP001165283">
    <property type="component" value="Unassembled WGS sequence"/>
</dbReference>
<dbReference type="NCBIfam" id="TIGR03083">
    <property type="entry name" value="maleylpyruvate isomerase family mycothiol-dependent enzyme"/>
    <property type="match status" value="1"/>
</dbReference>
<dbReference type="InterPro" id="IPR024344">
    <property type="entry name" value="MDMPI_metal-binding"/>
</dbReference>
<dbReference type="InterPro" id="IPR034660">
    <property type="entry name" value="DinB/YfiT-like"/>
</dbReference>
<feature type="domain" description="Mycothiol-dependent maleylpyruvate isomerase metal-binding" evidence="1">
    <location>
        <begin position="6"/>
        <end position="129"/>
    </location>
</feature>
<dbReference type="InterPro" id="IPR017520">
    <property type="entry name" value="CHP03086"/>
</dbReference>
<accession>A0ABT0ZXD3</accession>
<dbReference type="Gene3D" id="1.20.120.450">
    <property type="entry name" value="dinb family like domain"/>
    <property type="match status" value="1"/>
</dbReference>
<dbReference type="NCBIfam" id="TIGR03086">
    <property type="entry name" value="TIGR03086 family metal-binding protein"/>
    <property type="match status" value="1"/>
</dbReference>
<name>A0ABT0ZXD3_9PSEU</name>
<dbReference type="Pfam" id="PF11716">
    <property type="entry name" value="MDMPI_N"/>
    <property type="match status" value="1"/>
</dbReference>
<keyword evidence="3" id="KW-1185">Reference proteome</keyword>
<reference evidence="2" key="1">
    <citation type="submission" date="2021-04" db="EMBL/GenBank/DDBJ databases">
        <title>Pseudonocardia sp. nov., isolated from sandy soil of mangrove forest.</title>
        <authorList>
            <person name="Zan Z."/>
            <person name="Huang R."/>
            <person name="Liu W."/>
        </authorList>
    </citation>
    <scope>NUCLEOTIDE SEQUENCE</scope>
    <source>
        <strain evidence="2">S2-4</strain>
    </source>
</reference>
<dbReference type="InterPro" id="IPR017517">
    <property type="entry name" value="Maleyloyr_isom"/>
</dbReference>
<sequence length="190" mass="19236">MGPDLAPAARVTGAVISAITDEQLAGPTPSPGCTVGDLVVHVEGLAVGLVATARKTARAPAVEPPPDGAAGPAHGWRERIPARLAELAEAWRAPTAWEGSTQAGGVPLDAAAAGMFALDEIVVHGWELAVATGQPYPADGASVRACAEFLAGVPRSAELFGPVVAVPPDAPDIDRLVGLSGRDPAWRPRA</sequence>
<dbReference type="EMBL" id="JAGSOV010000021">
    <property type="protein sequence ID" value="MCO1655403.1"/>
    <property type="molecule type" value="Genomic_DNA"/>
</dbReference>
<evidence type="ECO:0000313" key="3">
    <source>
        <dbReference type="Proteomes" id="UP001165283"/>
    </source>
</evidence>
<gene>
    <name evidence="2" type="ORF">KDL28_10100</name>
</gene>
<protein>
    <submittedName>
        <fullName evidence="2">TIGR03086 family protein</fullName>
    </submittedName>
</protein>
<organism evidence="2 3">
    <name type="scientific">Pseudonocardia humida</name>
    <dbReference type="NCBI Taxonomy" id="2800819"/>
    <lineage>
        <taxon>Bacteria</taxon>
        <taxon>Bacillati</taxon>
        <taxon>Actinomycetota</taxon>
        <taxon>Actinomycetes</taxon>
        <taxon>Pseudonocardiales</taxon>
        <taxon>Pseudonocardiaceae</taxon>
        <taxon>Pseudonocardia</taxon>
    </lineage>
</organism>
<evidence type="ECO:0000313" key="2">
    <source>
        <dbReference type="EMBL" id="MCO1655403.1"/>
    </source>
</evidence>
<dbReference type="RefSeq" id="WP_252437202.1">
    <property type="nucleotide sequence ID" value="NZ_JAGSOV010000021.1"/>
</dbReference>
<evidence type="ECO:0000259" key="1">
    <source>
        <dbReference type="Pfam" id="PF11716"/>
    </source>
</evidence>
<comment type="caution">
    <text evidence="2">The sequence shown here is derived from an EMBL/GenBank/DDBJ whole genome shotgun (WGS) entry which is preliminary data.</text>
</comment>